<dbReference type="RefSeq" id="WP_248842506.1">
    <property type="nucleotide sequence ID" value="NZ_CAWMUS010000018.1"/>
</dbReference>
<evidence type="ECO:0000313" key="2">
    <source>
        <dbReference type="EMBL" id="KPD02501.1"/>
    </source>
</evidence>
<feature type="region of interest" description="Disordered" evidence="1">
    <location>
        <begin position="62"/>
        <end position="92"/>
    </location>
</feature>
<dbReference type="EMBL" id="LGAA01000018">
    <property type="protein sequence ID" value="KPD02501.1"/>
    <property type="molecule type" value="Genomic_DNA"/>
</dbReference>
<feature type="compositionally biased region" description="Polar residues" evidence="1">
    <location>
        <begin position="62"/>
        <end position="75"/>
    </location>
</feature>
<gene>
    <name evidence="2" type="ORF">M992_1653</name>
</gene>
<dbReference type="AlphaFoldDB" id="A0A0N0IA85"/>
<keyword evidence="3" id="KW-1185">Reference proteome</keyword>
<name>A0A0N0IA85_9GAMM</name>
<comment type="caution">
    <text evidence="2">The sequence shown here is derived from an EMBL/GenBank/DDBJ whole genome shotgun (WGS) entry which is preliminary data.</text>
</comment>
<accession>A0A0N0IA85</accession>
<proteinExistence type="predicted"/>
<reference evidence="2 3" key="1">
    <citation type="submission" date="2015-07" db="EMBL/GenBank/DDBJ databases">
        <title>ATOL: Assembling a taxonomically balanced genome-scale reconstruction of the evolutionary history of the Enterobacteriaceae.</title>
        <authorList>
            <person name="Plunkett G.III."/>
            <person name="Neeno-Eckwall E.C."/>
            <person name="Glasner J.D."/>
            <person name="Perna N.T."/>
        </authorList>
    </citation>
    <scope>NUCLEOTIDE SEQUENCE [LARGE SCALE GENOMIC DNA]</scope>
    <source>
        <strain evidence="2 3">ATCC 35017</strain>
    </source>
</reference>
<evidence type="ECO:0000256" key="1">
    <source>
        <dbReference type="SAM" id="MobiDB-lite"/>
    </source>
</evidence>
<dbReference type="Proteomes" id="UP000053226">
    <property type="component" value="Unassembled WGS sequence"/>
</dbReference>
<feature type="compositionally biased region" description="Pro residues" evidence="1">
    <location>
        <begin position="83"/>
        <end position="92"/>
    </location>
</feature>
<organism evidence="2 3">
    <name type="scientific">Moellerella wisconsensis ATCC 35017</name>
    <dbReference type="NCBI Taxonomy" id="1354267"/>
    <lineage>
        <taxon>Bacteria</taxon>
        <taxon>Pseudomonadati</taxon>
        <taxon>Pseudomonadota</taxon>
        <taxon>Gammaproteobacteria</taxon>
        <taxon>Enterobacterales</taxon>
        <taxon>Morganellaceae</taxon>
        <taxon>Moellerella</taxon>
    </lineage>
</organism>
<sequence length="92" mass="10681">MSPHLILIGWGLWVSPCGLDACDALPVTDVIYTQQECEVRKNYLEKQRPNLHFLCGEVYRDSQQTEENSSKFPQSRQERSSSFPPPHRQGRY</sequence>
<protein>
    <submittedName>
        <fullName evidence="2">Uncharacterized protein</fullName>
    </submittedName>
</protein>
<evidence type="ECO:0000313" key="3">
    <source>
        <dbReference type="Proteomes" id="UP000053226"/>
    </source>
</evidence>